<evidence type="ECO:0000313" key="3">
    <source>
        <dbReference type="EMBL" id="WOH38618.1"/>
    </source>
</evidence>
<dbReference type="Proteomes" id="UP001301442">
    <property type="component" value="Chromosome"/>
</dbReference>
<sequence length="60" mass="6372">MPNKLRSITAAIFASVVLSACGGGSGSSDAEPKVVTPPPPADTKLVWDDESQKWDEAEWQ</sequence>
<feature type="compositionally biased region" description="Basic and acidic residues" evidence="1">
    <location>
        <begin position="45"/>
        <end position="60"/>
    </location>
</feature>
<protein>
    <submittedName>
        <fullName evidence="3">Uncharacterized protein</fullName>
    </submittedName>
</protein>
<keyword evidence="4" id="KW-1185">Reference proteome</keyword>
<dbReference type="EMBL" id="CP136600">
    <property type="protein sequence ID" value="WOH38618.1"/>
    <property type="molecule type" value="Genomic_DNA"/>
</dbReference>
<feature type="signal peptide" evidence="2">
    <location>
        <begin position="1"/>
        <end position="30"/>
    </location>
</feature>
<evidence type="ECO:0000313" key="4">
    <source>
        <dbReference type="Proteomes" id="UP001301442"/>
    </source>
</evidence>
<evidence type="ECO:0000256" key="2">
    <source>
        <dbReference type="SAM" id="SignalP"/>
    </source>
</evidence>
<feature type="chain" id="PRO_5045977139" evidence="2">
    <location>
        <begin position="31"/>
        <end position="60"/>
    </location>
</feature>
<dbReference type="PROSITE" id="PS51257">
    <property type="entry name" value="PROKAR_LIPOPROTEIN"/>
    <property type="match status" value="1"/>
</dbReference>
<evidence type="ECO:0000256" key="1">
    <source>
        <dbReference type="SAM" id="MobiDB-lite"/>
    </source>
</evidence>
<organism evidence="3 4">
    <name type="scientific">Thalassotalea fonticola</name>
    <dbReference type="NCBI Taxonomy" id="3065649"/>
    <lineage>
        <taxon>Bacteria</taxon>
        <taxon>Pseudomonadati</taxon>
        <taxon>Pseudomonadota</taxon>
        <taxon>Gammaproteobacteria</taxon>
        <taxon>Alteromonadales</taxon>
        <taxon>Colwelliaceae</taxon>
        <taxon>Thalassotalea</taxon>
    </lineage>
</organism>
<dbReference type="RefSeq" id="WP_348397387.1">
    <property type="nucleotide sequence ID" value="NZ_CP136600.1"/>
</dbReference>
<proteinExistence type="predicted"/>
<reference evidence="3 4" key="1">
    <citation type="submission" date="2023-09" db="EMBL/GenBank/DDBJ databases">
        <authorList>
            <person name="Qi X."/>
        </authorList>
    </citation>
    <scope>NUCLEOTIDE SEQUENCE [LARGE SCALE GENOMIC DNA]</scope>
    <source>
        <strain evidence="3 4">S1-1</strain>
    </source>
</reference>
<name>A0ABZ0GSM4_9GAMM</name>
<accession>A0ABZ0GSM4</accession>
<feature type="region of interest" description="Disordered" evidence="1">
    <location>
        <begin position="22"/>
        <end position="60"/>
    </location>
</feature>
<gene>
    <name evidence="3" type="ORF">RI844_05205</name>
</gene>
<keyword evidence="2" id="KW-0732">Signal</keyword>